<dbReference type="Proteomes" id="UP001620461">
    <property type="component" value="Unassembled WGS sequence"/>
</dbReference>
<accession>A0ABW8JGX9</accession>
<sequence length="166" mass="17453">MVLAGTGVLQAQESPGCTDTSRTCVIAAATTYLNALVSHNAAQVLLAAGATRTENGVDTGDSGAQIANDLQTNPQFLLISGIRDVRWFVDGDNAMALYLIDTAVPLTGVHVATVHIAERFQVDNGLITQIEAFYCTHPGLTEETERMPSAVTLFSEQCFGAVLPGG</sequence>
<keyword evidence="3" id="KW-1185">Reference proteome</keyword>
<feature type="domain" description="DUF8021" evidence="1">
    <location>
        <begin position="20"/>
        <end position="133"/>
    </location>
</feature>
<gene>
    <name evidence="2" type="ORF">ISP15_04365</name>
</gene>
<evidence type="ECO:0000259" key="1">
    <source>
        <dbReference type="Pfam" id="PF26061"/>
    </source>
</evidence>
<evidence type="ECO:0000313" key="2">
    <source>
        <dbReference type="EMBL" id="MFK2899560.1"/>
    </source>
</evidence>
<proteinExistence type="predicted"/>
<name>A0ABW8JGX9_9GAMM</name>
<dbReference type="EMBL" id="JADIKJ010000003">
    <property type="protein sequence ID" value="MFK2899560.1"/>
    <property type="molecule type" value="Genomic_DNA"/>
</dbReference>
<organism evidence="2 3">
    <name type="scientific">Dyella jejuensis</name>
    <dbReference type="NCBI Taxonomy" id="1432009"/>
    <lineage>
        <taxon>Bacteria</taxon>
        <taxon>Pseudomonadati</taxon>
        <taxon>Pseudomonadota</taxon>
        <taxon>Gammaproteobacteria</taxon>
        <taxon>Lysobacterales</taxon>
        <taxon>Rhodanobacteraceae</taxon>
        <taxon>Dyella</taxon>
    </lineage>
</organism>
<comment type="caution">
    <text evidence="2">The sequence shown here is derived from an EMBL/GenBank/DDBJ whole genome shotgun (WGS) entry which is preliminary data.</text>
</comment>
<dbReference type="InterPro" id="IPR058334">
    <property type="entry name" value="DUF8021"/>
</dbReference>
<dbReference type="Pfam" id="PF26061">
    <property type="entry name" value="DUF8021"/>
    <property type="match status" value="1"/>
</dbReference>
<dbReference type="RefSeq" id="WP_404545508.1">
    <property type="nucleotide sequence ID" value="NZ_JADIKJ010000003.1"/>
</dbReference>
<protein>
    <recommendedName>
        <fullName evidence="1">DUF8021 domain-containing protein</fullName>
    </recommendedName>
</protein>
<evidence type="ECO:0000313" key="3">
    <source>
        <dbReference type="Proteomes" id="UP001620461"/>
    </source>
</evidence>
<dbReference type="Gene3D" id="3.10.450.50">
    <property type="match status" value="1"/>
</dbReference>
<reference evidence="2 3" key="1">
    <citation type="submission" date="2020-10" db="EMBL/GenBank/DDBJ databases">
        <title>Phylogeny of dyella-like bacteria.</title>
        <authorList>
            <person name="Fu J."/>
        </authorList>
    </citation>
    <scope>NUCLEOTIDE SEQUENCE [LARGE SCALE GENOMIC DNA]</scope>
    <source>
        <strain evidence="2 3">JP1</strain>
    </source>
</reference>